<name>A0A1H1W195_9ACTN</name>
<keyword evidence="2" id="KW-0805">Transcription regulation</keyword>
<dbReference type="STRING" id="546871.SAMN04488543_2628"/>
<accession>A0A1H1W195</accession>
<reference evidence="7 8" key="1">
    <citation type="submission" date="2016-10" db="EMBL/GenBank/DDBJ databases">
        <authorList>
            <person name="de Groot N.N."/>
        </authorList>
    </citation>
    <scope>NUCLEOTIDE SEQUENCE [LARGE SCALE GENOMIC DNA]</scope>
    <source>
        <strain evidence="7 8">DSM 21741</strain>
    </source>
</reference>
<evidence type="ECO:0000256" key="2">
    <source>
        <dbReference type="ARBA" id="ARBA00023015"/>
    </source>
</evidence>
<dbReference type="AlphaFoldDB" id="A0A1H1W195"/>
<dbReference type="Proteomes" id="UP000199092">
    <property type="component" value="Chromosome I"/>
</dbReference>
<dbReference type="PANTHER" id="PTHR43133:SF62">
    <property type="entry name" value="RNA POLYMERASE SIGMA FACTOR SIGZ"/>
    <property type="match status" value="1"/>
</dbReference>
<dbReference type="Pfam" id="PF04542">
    <property type="entry name" value="Sigma70_r2"/>
    <property type="match status" value="1"/>
</dbReference>
<evidence type="ECO:0000313" key="8">
    <source>
        <dbReference type="Proteomes" id="UP000199092"/>
    </source>
</evidence>
<organism evidence="7 8">
    <name type="scientific">Friedmanniella luteola</name>
    <dbReference type="NCBI Taxonomy" id="546871"/>
    <lineage>
        <taxon>Bacteria</taxon>
        <taxon>Bacillati</taxon>
        <taxon>Actinomycetota</taxon>
        <taxon>Actinomycetes</taxon>
        <taxon>Propionibacteriales</taxon>
        <taxon>Nocardioidaceae</taxon>
        <taxon>Friedmanniella</taxon>
    </lineage>
</organism>
<dbReference type="InterPro" id="IPR039425">
    <property type="entry name" value="RNA_pol_sigma-70-like"/>
</dbReference>
<dbReference type="GO" id="GO:0006352">
    <property type="term" value="P:DNA-templated transcription initiation"/>
    <property type="evidence" value="ECO:0007669"/>
    <property type="project" value="InterPro"/>
</dbReference>
<dbReference type="GO" id="GO:0003677">
    <property type="term" value="F:DNA binding"/>
    <property type="evidence" value="ECO:0007669"/>
    <property type="project" value="InterPro"/>
</dbReference>
<evidence type="ECO:0000259" key="6">
    <source>
        <dbReference type="Pfam" id="PF08281"/>
    </source>
</evidence>
<dbReference type="InterPro" id="IPR013325">
    <property type="entry name" value="RNA_pol_sigma_r2"/>
</dbReference>
<dbReference type="SUPFAM" id="SSF88946">
    <property type="entry name" value="Sigma2 domain of RNA polymerase sigma factors"/>
    <property type="match status" value="1"/>
</dbReference>
<dbReference type="PANTHER" id="PTHR43133">
    <property type="entry name" value="RNA POLYMERASE ECF-TYPE SIGMA FACTO"/>
    <property type="match status" value="1"/>
</dbReference>
<evidence type="ECO:0000256" key="4">
    <source>
        <dbReference type="ARBA" id="ARBA00023163"/>
    </source>
</evidence>
<evidence type="ECO:0000256" key="3">
    <source>
        <dbReference type="ARBA" id="ARBA00023082"/>
    </source>
</evidence>
<keyword evidence="3" id="KW-0731">Sigma factor</keyword>
<sequence length="227" mass="24644">MAPSDVRGGPAVADHAGVALSRSALDDTGEGLLVTVDPPPRTAVDAVDWAGMSDADLGLAFADGLDGSLEESFRRWGTLVNTVAWRLLGDAGEAEEVTQQVYVAAWRGRHTFAPDRGSLAAWLLGSTRHRVVDRQRARGREIRLIRAAAEDAVQQSSPEAPEVVTDRLLLADEIARLPDPRRSILQLAFYDGYTHAEISERLGLPLGTVKSHARRALLHLRDRLTTS</sequence>
<keyword evidence="4" id="KW-0804">Transcription</keyword>
<protein>
    <submittedName>
        <fullName evidence="7">RNA polymerase sigma-70 factor, ECF subfamily</fullName>
    </submittedName>
</protein>
<dbReference type="Gene3D" id="1.10.1740.10">
    <property type="match status" value="1"/>
</dbReference>
<dbReference type="GO" id="GO:0016987">
    <property type="term" value="F:sigma factor activity"/>
    <property type="evidence" value="ECO:0007669"/>
    <property type="project" value="UniProtKB-KW"/>
</dbReference>
<comment type="similarity">
    <text evidence="1">Belongs to the sigma-70 factor family. ECF subfamily.</text>
</comment>
<dbReference type="Pfam" id="PF08281">
    <property type="entry name" value="Sigma70_r4_2"/>
    <property type="match status" value="1"/>
</dbReference>
<gene>
    <name evidence="7" type="ORF">SAMN04488543_2628</name>
</gene>
<dbReference type="InterPro" id="IPR007627">
    <property type="entry name" value="RNA_pol_sigma70_r2"/>
</dbReference>
<dbReference type="Gene3D" id="1.10.10.10">
    <property type="entry name" value="Winged helix-like DNA-binding domain superfamily/Winged helix DNA-binding domain"/>
    <property type="match status" value="1"/>
</dbReference>
<feature type="domain" description="RNA polymerase sigma-70 region 2" evidence="5">
    <location>
        <begin position="73"/>
        <end position="140"/>
    </location>
</feature>
<dbReference type="SUPFAM" id="SSF88659">
    <property type="entry name" value="Sigma3 and sigma4 domains of RNA polymerase sigma factors"/>
    <property type="match status" value="1"/>
</dbReference>
<evidence type="ECO:0000259" key="5">
    <source>
        <dbReference type="Pfam" id="PF04542"/>
    </source>
</evidence>
<dbReference type="InterPro" id="IPR014284">
    <property type="entry name" value="RNA_pol_sigma-70_dom"/>
</dbReference>
<dbReference type="InterPro" id="IPR013324">
    <property type="entry name" value="RNA_pol_sigma_r3/r4-like"/>
</dbReference>
<dbReference type="InterPro" id="IPR013249">
    <property type="entry name" value="RNA_pol_sigma70_r4_t2"/>
</dbReference>
<evidence type="ECO:0000256" key="1">
    <source>
        <dbReference type="ARBA" id="ARBA00010641"/>
    </source>
</evidence>
<dbReference type="CDD" id="cd06171">
    <property type="entry name" value="Sigma70_r4"/>
    <property type="match status" value="1"/>
</dbReference>
<dbReference type="EMBL" id="LT629749">
    <property type="protein sequence ID" value="SDS91048.1"/>
    <property type="molecule type" value="Genomic_DNA"/>
</dbReference>
<evidence type="ECO:0000313" key="7">
    <source>
        <dbReference type="EMBL" id="SDS91048.1"/>
    </source>
</evidence>
<proteinExistence type="inferred from homology"/>
<dbReference type="NCBIfam" id="TIGR02937">
    <property type="entry name" value="sigma70-ECF"/>
    <property type="match status" value="1"/>
</dbReference>
<keyword evidence="8" id="KW-1185">Reference proteome</keyword>
<dbReference type="InterPro" id="IPR036388">
    <property type="entry name" value="WH-like_DNA-bd_sf"/>
</dbReference>
<feature type="domain" description="RNA polymerase sigma factor 70 region 4 type 2" evidence="6">
    <location>
        <begin position="169"/>
        <end position="220"/>
    </location>
</feature>